<dbReference type="Proteomes" id="UP000682877">
    <property type="component" value="Chromosome 2"/>
</dbReference>
<protein>
    <submittedName>
        <fullName evidence="1">Uncharacterized protein</fullName>
    </submittedName>
</protein>
<gene>
    <name evidence="1" type="ORF">AARE701A_LOCUS4542</name>
</gene>
<dbReference type="AlphaFoldDB" id="A0A8S1ZMT8"/>
<organism evidence="1 2">
    <name type="scientific">Arabidopsis arenosa</name>
    <name type="common">Sand rock-cress</name>
    <name type="synonym">Cardaminopsis arenosa</name>
    <dbReference type="NCBI Taxonomy" id="38785"/>
    <lineage>
        <taxon>Eukaryota</taxon>
        <taxon>Viridiplantae</taxon>
        <taxon>Streptophyta</taxon>
        <taxon>Embryophyta</taxon>
        <taxon>Tracheophyta</taxon>
        <taxon>Spermatophyta</taxon>
        <taxon>Magnoliopsida</taxon>
        <taxon>eudicotyledons</taxon>
        <taxon>Gunneridae</taxon>
        <taxon>Pentapetalae</taxon>
        <taxon>rosids</taxon>
        <taxon>malvids</taxon>
        <taxon>Brassicales</taxon>
        <taxon>Brassicaceae</taxon>
        <taxon>Camelineae</taxon>
        <taxon>Arabidopsis</taxon>
    </lineage>
</organism>
<proteinExistence type="predicted"/>
<accession>A0A8S1ZMT8</accession>
<evidence type="ECO:0000313" key="2">
    <source>
        <dbReference type="Proteomes" id="UP000682877"/>
    </source>
</evidence>
<sequence>MEKAEEIDKKLDIEHDAEESSLNMILKSLWQISVFARQNKVRQRFTGSFLKEDILRLSFINNLSLSQPPEANNVFELFVYILENLPPWNPYFEVLLESGMVFSAFFENCIFDLRYYFLKIGSRCFPRRDLKTRVLFLSPIQDPD</sequence>
<dbReference type="EMBL" id="LR999452">
    <property type="protein sequence ID" value="CAE5962922.1"/>
    <property type="molecule type" value="Genomic_DNA"/>
</dbReference>
<evidence type="ECO:0000313" key="1">
    <source>
        <dbReference type="EMBL" id="CAE5962922.1"/>
    </source>
</evidence>
<keyword evidence="2" id="KW-1185">Reference proteome</keyword>
<name>A0A8S1ZMT8_ARAAE</name>
<reference evidence="1" key="1">
    <citation type="submission" date="2021-01" db="EMBL/GenBank/DDBJ databases">
        <authorList>
            <person name="Bezrukov I."/>
        </authorList>
    </citation>
    <scope>NUCLEOTIDE SEQUENCE</scope>
</reference>